<organism evidence="3 4">
    <name type="scientific">Actinoplanes auranticolor</name>
    <dbReference type="NCBI Taxonomy" id="47988"/>
    <lineage>
        <taxon>Bacteria</taxon>
        <taxon>Bacillati</taxon>
        <taxon>Actinomycetota</taxon>
        <taxon>Actinomycetes</taxon>
        <taxon>Micromonosporales</taxon>
        <taxon>Micromonosporaceae</taxon>
        <taxon>Actinoplanes</taxon>
    </lineage>
</organism>
<feature type="transmembrane region" description="Helical" evidence="2">
    <location>
        <begin position="109"/>
        <end position="126"/>
    </location>
</feature>
<feature type="transmembrane region" description="Helical" evidence="2">
    <location>
        <begin position="45"/>
        <end position="63"/>
    </location>
</feature>
<comment type="caution">
    <text evidence="3">The sequence shown here is derived from an EMBL/GenBank/DDBJ whole genome shotgun (WGS) entry which is preliminary data.</text>
</comment>
<keyword evidence="4" id="KW-1185">Reference proteome</keyword>
<keyword evidence="2" id="KW-0812">Transmembrane</keyword>
<evidence type="ECO:0000256" key="1">
    <source>
        <dbReference type="SAM" id="MobiDB-lite"/>
    </source>
</evidence>
<dbReference type="RefSeq" id="WP_212986369.1">
    <property type="nucleotide sequence ID" value="NZ_BAABEA010000003.1"/>
</dbReference>
<proteinExistence type="predicted"/>
<reference evidence="3" key="1">
    <citation type="submission" date="2021-03" db="EMBL/GenBank/DDBJ databases">
        <title>Whole genome shotgun sequence of Actinoplanes auranticolor NBRC 12245.</title>
        <authorList>
            <person name="Komaki H."/>
            <person name="Tamura T."/>
        </authorList>
    </citation>
    <scope>NUCLEOTIDE SEQUENCE</scope>
    <source>
        <strain evidence="3">NBRC 12245</strain>
    </source>
</reference>
<feature type="compositionally biased region" description="Low complexity" evidence="1">
    <location>
        <begin position="268"/>
        <end position="285"/>
    </location>
</feature>
<evidence type="ECO:0000313" key="3">
    <source>
        <dbReference type="EMBL" id="GIM63141.1"/>
    </source>
</evidence>
<dbReference type="AlphaFoldDB" id="A0A919S2J3"/>
<dbReference type="EMBL" id="BOQL01000002">
    <property type="protein sequence ID" value="GIM63141.1"/>
    <property type="molecule type" value="Genomic_DNA"/>
</dbReference>
<accession>A0A919S2J3</accession>
<feature type="compositionally biased region" description="Polar residues" evidence="1">
    <location>
        <begin position="422"/>
        <end position="438"/>
    </location>
</feature>
<protein>
    <submittedName>
        <fullName evidence="3">Uncharacterized protein</fullName>
    </submittedName>
</protein>
<feature type="compositionally biased region" description="Basic and acidic residues" evidence="1">
    <location>
        <begin position="441"/>
        <end position="451"/>
    </location>
</feature>
<keyword evidence="2" id="KW-1133">Transmembrane helix</keyword>
<feature type="transmembrane region" description="Helical" evidence="2">
    <location>
        <begin position="70"/>
        <end position="89"/>
    </location>
</feature>
<feature type="transmembrane region" description="Helical" evidence="2">
    <location>
        <begin position="7"/>
        <end position="25"/>
    </location>
</feature>
<feature type="compositionally biased region" description="Basic and acidic residues" evidence="1">
    <location>
        <begin position="461"/>
        <end position="470"/>
    </location>
</feature>
<evidence type="ECO:0000256" key="2">
    <source>
        <dbReference type="SAM" id="Phobius"/>
    </source>
</evidence>
<feature type="region of interest" description="Disordered" evidence="1">
    <location>
        <begin position="229"/>
        <end position="373"/>
    </location>
</feature>
<sequence length="470" mass="47846">MRHLRSTLYALVLAPAVWILCGVGFDQDLTGRARDNGGIESLSGVLLLVLAGAAYAILLFSPISPLGPLLAGLGFLGVGAWARIAPASYAGVWPENVASDGFDLSRPGYGLAVLLAVPMLATALSARRWRGFEPPEILFVGTIGRARGAAAVAGTPMASERTAVIPQQRQGSEFVPGFGAPSADATQVIGQTTVAQPTVALPGGSVAAGSSGAGSSAADEDEKTTVMRLGPQPVQSPAPAAEEPTQAVNSAASAASAAEEPTQAVTPGGEEATADVAAGEDATAAIPAPESPSVGEETTRNVTAGEAAEDKTTLLVLPPVTAPADDDGDEKTQLLTLPKADGPAPDPTDRGERTQVIRAGTVEPPGDRTQLLSFPAPAEPVTVATPIATPDEQNTSIVAAERPDPGEDPTTRLTPAVKQPGEATTQANVDRPATTVTSLERPADEAADDTRPLTLPTQRPPAEDDATHRP</sequence>
<dbReference type="Proteomes" id="UP000681340">
    <property type="component" value="Unassembled WGS sequence"/>
</dbReference>
<feature type="region of interest" description="Disordered" evidence="1">
    <location>
        <begin position="385"/>
        <end position="470"/>
    </location>
</feature>
<evidence type="ECO:0000313" key="4">
    <source>
        <dbReference type="Proteomes" id="UP000681340"/>
    </source>
</evidence>
<gene>
    <name evidence="3" type="ORF">Aau02nite_02120</name>
</gene>
<name>A0A919S2J3_9ACTN</name>
<keyword evidence="2" id="KW-0472">Membrane</keyword>